<comment type="caution">
    <text evidence="1">The sequence shown here is derived from an EMBL/GenBank/DDBJ whole genome shotgun (WGS) entry which is preliminary data.</text>
</comment>
<keyword evidence="2" id="KW-1185">Reference proteome</keyword>
<dbReference type="AlphaFoldDB" id="A0A2V3IFK8"/>
<dbReference type="EMBL" id="NBIV01000254">
    <property type="protein sequence ID" value="PXF40876.1"/>
    <property type="molecule type" value="Genomic_DNA"/>
</dbReference>
<name>A0A2V3IFK8_9FLOR</name>
<reference evidence="1 2" key="1">
    <citation type="journal article" date="2018" name="Mol. Biol. Evol.">
        <title>Analysis of the draft genome of the red seaweed Gracilariopsis chorda provides insights into genome size evolution in Rhodophyta.</title>
        <authorList>
            <person name="Lee J."/>
            <person name="Yang E.C."/>
            <person name="Graf L."/>
            <person name="Yang J.H."/>
            <person name="Qiu H."/>
            <person name="Zel Zion U."/>
            <person name="Chan C.X."/>
            <person name="Stephens T.G."/>
            <person name="Weber A.P.M."/>
            <person name="Boo G.H."/>
            <person name="Boo S.M."/>
            <person name="Kim K.M."/>
            <person name="Shin Y."/>
            <person name="Jung M."/>
            <person name="Lee S.J."/>
            <person name="Yim H.S."/>
            <person name="Lee J.H."/>
            <person name="Bhattacharya D."/>
            <person name="Yoon H.S."/>
        </authorList>
    </citation>
    <scope>NUCLEOTIDE SEQUENCE [LARGE SCALE GENOMIC DNA]</scope>
    <source>
        <strain evidence="1 2">SKKU-2015</strain>
        <tissue evidence="1">Whole body</tissue>
    </source>
</reference>
<protein>
    <submittedName>
        <fullName evidence="1">Uncharacterized protein</fullName>
    </submittedName>
</protein>
<evidence type="ECO:0000313" key="1">
    <source>
        <dbReference type="EMBL" id="PXF40876.1"/>
    </source>
</evidence>
<dbReference type="Proteomes" id="UP000247409">
    <property type="component" value="Unassembled WGS sequence"/>
</dbReference>
<gene>
    <name evidence="1" type="ORF">BWQ96_09405</name>
</gene>
<proteinExistence type="predicted"/>
<accession>A0A2V3IFK8</accession>
<evidence type="ECO:0000313" key="2">
    <source>
        <dbReference type="Proteomes" id="UP000247409"/>
    </source>
</evidence>
<sequence>MERCNAAIRSMKGCIREWKVAKSLDVLWSTIEKTLVTYYERKKEDLRRAKIQCVSMDSDFVTELARTSDKFMSGVVNARECNGLLPLSSRENTSVDVNRTSTTEIGDVEAENLGEGINRTGVISPKQCDIGIQEAGHRDVNAVGGAVYNKMVVD</sequence>
<organism evidence="1 2">
    <name type="scientific">Gracilariopsis chorda</name>
    <dbReference type="NCBI Taxonomy" id="448386"/>
    <lineage>
        <taxon>Eukaryota</taxon>
        <taxon>Rhodophyta</taxon>
        <taxon>Florideophyceae</taxon>
        <taxon>Rhodymeniophycidae</taxon>
        <taxon>Gracilariales</taxon>
        <taxon>Gracilariaceae</taxon>
        <taxon>Gracilariopsis</taxon>
    </lineage>
</organism>